<dbReference type="Gene3D" id="3.30.560.10">
    <property type="entry name" value="Glucose Oxidase, domain 3"/>
    <property type="match status" value="1"/>
</dbReference>
<sequence length="620" mass="69091">MWECDPILSSGVANSYHSTGPLFVHTLQSLLAAQCALSGDYLWPSDRTEAVFNDPHYDFIVVGAGSAGAVVANRLSEIPEWKILLIEAGGNPNMATETPSGFYNNINTYVDWAYKPQPQELACRGYKNKRCAWPRGKALGGSSSINAMYYVRGNKLDYDEWAANGNTGWSYEEVLPYFIKSENISTVLTEENKKYHGKDGYLHVNRNELTQPVEEMILSGMSEIGVNEIDDANGANQMGATVSYNTIKDGIRHSTARAFLSVIKDRPNLHVLKDAYVTKILFHTNTNKMKGVLIQKDGKEIQVIAKKELIVSAGSINTPQLLMLSGIGPRKHLESLDIEVIADLPVGENLQDHAFFPIIYSSATNESLMTFSAIGSNFLEYMFTHTGKFSDIAPSRVIAFVNASDPDAVSPEVQYHFSVYSPQVSNYIDLYGLHGFKEEISQKFKDVNNNTYIVYISNILLKPKSRGKILLKSKNPNEHPLIFANYFQEPEDLQVLLKNARKFSLILENTAAFKSGNFILDWMDLEACRNFDKASDEFLECHAREVTFSLYHPVGTAKMGPDGDETAVVDPELRLRKVEGIRVIDASIMPTIVSGNTNAPTIMIGEKGASMIKEFWLKNK</sequence>
<dbReference type="RefSeq" id="XP_013167525.1">
    <property type="nucleotide sequence ID" value="XM_013312071.1"/>
</dbReference>
<dbReference type="GO" id="GO:0016614">
    <property type="term" value="F:oxidoreductase activity, acting on CH-OH group of donors"/>
    <property type="evidence" value="ECO:0007669"/>
    <property type="project" value="InterPro"/>
</dbReference>
<evidence type="ECO:0000256" key="2">
    <source>
        <dbReference type="PIRSR" id="PIRSR000137-2"/>
    </source>
</evidence>
<evidence type="ECO:0000259" key="4">
    <source>
        <dbReference type="PROSITE" id="PS00623"/>
    </source>
</evidence>
<dbReference type="InterPro" id="IPR000172">
    <property type="entry name" value="GMC_OxRdtase_N"/>
</dbReference>
<dbReference type="InterPro" id="IPR036188">
    <property type="entry name" value="FAD/NAD-bd_sf"/>
</dbReference>
<dbReference type="PIRSF" id="PIRSF000137">
    <property type="entry name" value="Alcohol_oxidase"/>
    <property type="match status" value="1"/>
</dbReference>
<protein>
    <submittedName>
        <fullName evidence="6 7">Glucose dehydrogenase [FAD, quinone]-like</fullName>
    </submittedName>
</protein>
<evidence type="ECO:0000313" key="6">
    <source>
        <dbReference type="RefSeq" id="XP_013167524.1"/>
    </source>
</evidence>
<dbReference type="Pfam" id="PF05199">
    <property type="entry name" value="GMC_oxred_C"/>
    <property type="match status" value="1"/>
</dbReference>
<dbReference type="PROSITE" id="PS00624">
    <property type="entry name" value="GMC_OXRED_2"/>
    <property type="match status" value="1"/>
</dbReference>
<dbReference type="InterPro" id="IPR007867">
    <property type="entry name" value="GMC_OxRtase_C"/>
</dbReference>
<keyword evidence="2 3" id="KW-0274">FAD</keyword>
<gene>
    <name evidence="6 7" type="primary">LOC106117669</name>
</gene>
<dbReference type="SUPFAM" id="SSF51905">
    <property type="entry name" value="FAD/NAD(P)-binding domain"/>
    <property type="match status" value="1"/>
</dbReference>
<evidence type="ECO:0000313" key="7">
    <source>
        <dbReference type="RefSeq" id="XP_013167525.1"/>
    </source>
</evidence>
<dbReference type="PANTHER" id="PTHR11552">
    <property type="entry name" value="GLUCOSE-METHANOL-CHOLINE GMC OXIDOREDUCTASE"/>
    <property type="match status" value="1"/>
</dbReference>
<dbReference type="AlphaFoldDB" id="A0AAJ7E8X6"/>
<dbReference type="SUPFAM" id="SSF54373">
    <property type="entry name" value="FAD-linked reductases, C-terminal domain"/>
    <property type="match status" value="1"/>
</dbReference>
<dbReference type="RefSeq" id="XP_013167524.1">
    <property type="nucleotide sequence ID" value="XM_013312070.1"/>
</dbReference>
<name>A0AAJ7E8X6_PAPXU</name>
<dbReference type="PANTHER" id="PTHR11552:SF217">
    <property type="entry name" value="GLUCOSE DEHYDROGENASE [FAD, QUINONE]"/>
    <property type="match status" value="1"/>
</dbReference>
<evidence type="ECO:0000256" key="1">
    <source>
        <dbReference type="ARBA" id="ARBA00010790"/>
    </source>
</evidence>
<organism evidence="6">
    <name type="scientific">Papilio xuthus</name>
    <name type="common">Asian swallowtail butterfly</name>
    <dbReference type="NCBI Taxonomy" id="66420"/>
    <lineage>
        <taxon>Eukaryota</taxon>
        <taxon>Metazoa</taxon>
        <taxon>Ecdysozoa</taxon>
        <taxon>Arthropoda</taxon>
        <taxon>Hexapoda</taxon>
        <taxon>Insecta</taxon>
        <taxon>Pterygota</taxon>
        <taxon>Neoptera</taxon>
        <taxon>Endopterygota</taxon>
        <taxon>Lepidoptera</taxon>
        <taxon>Glossata</taxon>
        <taxon>Ditrysia</taxon>
        <taxon>Papilionoidea</taxon>
        <taxon>Papilionidae</taxon>
        <taxon>Papilioninae</taxon>
        <taxon>Papilio</taxon>
    </lineage>
</organism>
<dbReference type="Proteomes" id="UP000694872">
    <property type="component" value="Unplaced"/>
</dbReference>
<comment type="similarity">
    <text evidence="1 3">Belongs to the GMC oxidoreductase family.</text>
</comment>
<accession>A0AAJ7E8X6</accession>
<dbReference type="Pfam" id="PF00732">
    <property type="entry name" value="GMC_oxred_N"/>
    <property type="match status" value="1"/>
</dbReference>
<reference evidence="6 7" key="1">
    <citation type="submission" date="2025-04" db="UniProtKB">
        <authorList>
            <consortium name="RefSeq"/>
        </authorList>
    </citation>
    <scope>IDENTIFICATION</scope>
</reference>
<dbReference type="GeneID" id="106117669"/>
<evidence type="ECO:0000259" key="5">
    <source>
        <dbReference type="PROSITE" id="PS00624"/>
    </source>
</evidence>
<dbReference type="GO" id="GO:0050660">
    <property type="term" value="F:flavin adenine dinucleotide binding"/>
    <property type="evidence" value="ECO:0007669"/>
    <property type="project" value="InterPro"/>
</dbReference>
<comment type="cofactor">
    <cofactor evidence="2">
        <name>FAD</name>
        <dbReference type="ChEBI" id="CHEBI:57692"/>
    </cofactor>
</comment>
<proteinExistence type="inferred from homology"/>
<feature type="domain" description="Glucose-methanol-choline oxidoreductase N-terminal" evidence="5">
    <location>
        <begin position="314"/>
        <end position="328"/>
    </location>
</feature>
<feature type="domain" description="Glucose-methanol-choline oxidoreductase N-terminal" evidence="4">
    <location>
        <begin position="136"/>
        <end position="159"/>
    </location>
</feature>
<evidence type="ECO:0000256" key="3">
    <source>
        <dbReference type="RuleBase" id="RU003968"/>
    </source>
</evidence>
<keyword evidence="3" id="KW-0285">Flavoprotein</keyword>
<dbReference type="KEGG" id="pxu:106117669"/>
<dbReference type="PROSITE" id="PS00623">
    <property type="entry name" value="GMC_OXRED_1"/>
    <property type="match status" value="1"/>
</dbReference>
<dbReference type="Gene3D" id="3.50.50.60">
    <property type="entry name" value="FAD/NAD(P)-binding domain"/>
    <property type="match status" value="1"/>
</dbReference>
<feature type="binding site" evidence="2">
    <location>
        <position position="277"/>
    </location>
    <ligand>
        <name>FAD</name>
        <dbReference type="ChEBI" id="CHEBI:57692"/>
    </ligand>
</feature>
<dbReference type="InterPro" id="IPR012132">
    <property type="entry name" value="GMC_OxRdtase"/>
</dbReference>